<evidence type="ECO:0000313" key="1">
    <source>
        <dbReference type="EMBL" id="RKD85096.1"/>
    </source>
</evidence>
<gene>
    <name evidence="1" type="ORF">BC643_4615</name>
</gene>
<dbReference type="Proteomes" id="UP000283387">
    <property type="component" value="Unassembled WGS sequence"/>
</dbReference>
<proteinExistence type="predicted"/>
<comment type="caution">
    <text evidence="1">The sequence shown here is derived from an EMBL/GenBank/DDBJ whole genome shotgun (WGS) entry which is preliminary data.</text>
</comment>
<dbReference type="AlphaFoldDB" id="A0A419VUG6"/>
<name>A0A419VUG6_9BACT</name>
<evidence type="ECO:0000313" key="2">
    <source>
        <dbReference type="Proteomes" id="UP000283387"/>
    </source>
</evidence>
<protein>
    <submittedName>
        <fullName evidence="1">Uncharacterized protein</fullName>
    </submittedName>
</protein>
<dbReference type="RefSeq" id="WP_170154664.1">
    <property type="nucleotide sequence ID" value="NZ_RAPN01000006.1"/>
</dbReference>
<dbReference type="EMBL" id="RAPN01000006">
    <property type="protein sequence ID" value="RKD85096.1"/>
    <property type="molecule type" value="Genomic_DNA"/>
</dbReference>
<keyword evidence="2" id="KW-1185">Reference proteome</keyword>
<reference evidence="1 2" key="1">
    <citation type="submission" date="2018-09" db="EMBL/GenBank/DDBJ databases">
        <title>Genomic Encyclopedia of Archaeal and Bacterial Type Strains, Phase II (KMG-II): from individual species to whole genera.</title>
        <authorList>
            <person name="Goeker M."/>
        </authorList>
    </citation>
    <scope>NUCLEOTIDE SEQUENCE [LARGE SCALE GENOMIC DNA]</scope>
    <source>
        <strain evidence="1 2">DSM 27148</strain>
    </source>
</reference>
<sequence>MLKNDEAIKMNSPSGLRTKQALSYAAHAATDIKQQYQCAENPLCSLAPGYHPGL</sequence>
<organism evidence="1 2">
    <name type="scientific">Mangrovibacterium diazotrophicum</name>
    <dbReference type="NCBI Taxonomy" id="1261403"/>
    <lineage>
        <taxon>Bacteria</taxon>
        <taxon>Pseudomonadati</taxon>
        <taxon>Bacteroidota</taxon>
        <taxon>Bacteroidia</taxon>
        <taxon>Marinilabiliales</taxon>
        <taxon>Prolixibacteraceae</taxon>
        <taxon>Mangrovibacterium</taxon>
    </lineage>
</organism>
<accession>A0A419VUG6</accession>